<organism evidence="3 4">
    <name type="scientific">Trifolium medium</name>
    <dbReference type="NCBI Taxonomy" id="97028"/>
    <lineage>
        <taxon>Eukaryota</taxon>
        <taxon>Viridiplantae</taxon>
        <taxon>Streptophyta</taxon>
        <taxon>Embryophyta</taxon>
        <taxon>Tracheophyta</taxon>
        <taxon>Spermatophyta</taxon>
        <taxon>Magnoliopsida</taxon>
        <taxon>eudicotyledons</taxon>
        <taxon>Gunneridae</taxon>
        <taxon>Pentapetalae</taxon>
        <taxon>rosids</taxon>
        <taxon>fabids</taxon>
        <taxon>Fabales</taxon>
        <taxon>Fabaceae</taxon>
        <taxon>Papilionoideae</taxon>
        <taxon>50 kb inversion clade</taxon>
        <taxon>NPAAA clade</taxon>
        <taxon>Hologalegina</taxon>
        <taxon>IRL clade</taxon>
        <taxon>Trifolieae</taxon>
        <taxon>Trifolium</taxon>
    </lineage>
</organism>
<feature type="domain" description="Tf2-1-like SH3-like" evidence="2">
    <location>
        <begin position="2"/>
        <end position="65"/>
    </location>
</feature>
<dbReference type="EMBL" id="LXQA010191198">
    <property type="protein sequence ID" value="MCI31920.1"/>
    <property type="molecule type" value="Genomic_DNA"/>
</dbReference>
<proteinExistence type="predicted"/>
<protein>
    <submittedName>
        <fullName evidence="3">Uncharacterized protein</fullName>
    </submittedName>
</protein>
<dbReference type="Proteomes" id="UP000265520">
    <property type="component" value="Unassembled WGS sequence"/>
</dbReference>
<feature type="non-terminal residue" evidence="3">
    <location>
        <position position="147"/>
    </location>
</feature>
<feature type="non-terminal residue" evidence="3">
    <location>
        <position position="1"/>
    </location>
</feature>
<evidence type="ECO:0000259" key="2">
    <source>
        <dbReference type="Pfam" id="PF24626"/>
    </source>
</evidence>
<dbReference type="PANTHER" id="PTHR46148:SF52">
    <property type="entry name" value="OS04G0603800 PROTEIN"/>
    <property type="match status" value="1"/>
</dbReference>
<evidence type="ECO:0000313" key="4">
    <source>
        <dbReference type="Proteomes" id="UP000265520"/>
    </source>
</evidence>
<dbReference type="InterPro" id="IPR023780">
    <property type="entry name" value="Chromo_domain"/>
</dbReference>
<dbReference type="Pfam" id="PF00385">
    <property type="entry name" value="Chromo"/>
    <property type="match status" value="1"/>
</dbReference>
<dbReference type="SUPFAM" id="SSF54160">
    <property type="entry name" value="Chromo domain-like"/>
    <property type="match status" value="1"/>
</dbReference>
<evidence type="ECO:0000313" key="3">
    <source>
        <dbReference type="EMBL" id="MCI31920.1"/>
    </source>
</evidence>
<keyword evidence="4" id="KW-1185">Reference proteome</keyword>
<dbReference type="InterPro" id="IPR016197">
    <property type="entry name" value="Chromo-like_dom_sf"/>
</dbReference>
<dbReference type="PANTHER" id="PTHR46148">
    <property type="entry name" value="CHROMO DOMAIN-CONTAINING PROTEIN"/>
    <property type="match status" value="1"/>
</dbReference>
<feature type="domain" description="Chromo" evidence="1">
    <location>
        <begin position="101"/>
        <end position="130"/>
    </location>
</feature>
<dbReference type="Pfam" id="PF24626">
    <property type="entry name" value="SH3_Tf2-1"/>
    <property type="match status" value="1"/>
</dbReference>
<dbReference type="Gene3D" id="2.40.50.40">
    <property type="match status" value="1"/>
</dbReference>
<dbReference type="AlphaFoldDB" id="A0A392R813"/>
<name>A0A392R813_9FABA</name>
<reference evidence="3 4" key="1">
    <citation type="journal article" date="2018" name="Front. Plant Sci.">
        <title>Red Clover (Trifolium pratense) and Zigzag Clover (T. medium) - A Picture of Genomic Similarities and Differences.</title>
        <authorList>
            <person name="Dluhosova J."/>
            <person name="Istvanek J."/>
            <person name="Nedelnik J."/>
            <person name="Repkova J."/>
        </authorList>
    </citation>
    <scope>NUCLEOTIDE SEQUENCE [LARGE SCALE GENOMIC DNA]</scope>
    <source>
        <strain evidence="4">cv. 10/8</strain>
        <tissue evidence="3">Leaf</tissue>
    </source>
</reference>
<evidence type="ECO:0000259" key="1">
    <source>
        <dbReference type="Pfam" id="PF00385"/>
    </source>
</evidence>
<dbReference type="InterPro" id="IPR056924">
    <property type="entry name" value="SH3_Tf2-1"/>
</dbReference>
<comment type="caution">
    <text evidence="3">The sequence shown here is derived from an EMBL/GenBank/DDBJ whole genome shotgun (WGS) entry which is preliminary data.</text>
</comment>
<accession>A0A392R813</accession>
<sequence>EDLVFVKLRPYRQNSVVGRRIHKLSKRFYGPCKIAQAIGDVAFKLELPPTSKIHPVFYASQLKPCIDVAAEPLELPLATKGNCPMIQPLVVLDWKAGTVTGTTQVLIQWEGLFSEDATWEDYEDIRATYPEFNLEDKVYLDDPGDVM</sequence>